<dbReference type="InterPro" id="IPR007110">
    <property type="entry name" value="Ig-like_dom"/>
</dbReference>
<reference evidence="6" key="1">
    <citation type="submission" date="2025-08" db="UniProtKB">
        <authorList>
            <consortium name="RefSeq"/>
        </authorList>
    </citation>
    <scope>IDENTIFICATION</scope>
</reference>
<dbReference type="PANTHER" id="PTHR12231:SF253">
    <property type="entry name" value="DPR-INTERACTING PROTEIN ETA, ISOFORM B-RELATED"/>
    <property type="match status" value="1"/>
</dbReference>
<dbReference type="InterPro" id="IPR036179">
    <property type="entry name" value="Ig-like_dom_sf"/>
</dbReference>
<dbReference type="Gene3D" id="2.60.40.10">
    <property type="entry name" value="Immunoglobulins"/>
    <property type="match status" value="1"/>
</dbReference>
<dbReference type="GeneID" id="103518863"/>
<dbReference type="SMART" id="SM00409">
    <property type="entry name" value="IG"/>
    <property type="match status" value="1"/>
</dbReference>
<dbReference type="Pfam" id="PF13927">
    <property type="entry name" value="Ig_3"/>
    <property type="match status" value="1"/>
</dbReference>
<organism evidence="5 6">
    <name type="scientific">Diaphorina citri</name>
    <name type="common">Asian citrus psyllid</name>
    <dbReference type="NCBI Taxonomy" id="121845"/>
    <lineage>
        <taxon>Eukaryota</taxon>
        <taxon>Metazoa</taxon>
        <taxon>Ecdysozoa</taxon>
        <taxon>Arthropoda</taxon>
        <taxon>Hexapoda</taxon>
        <taxon>Insecta</taxon>
        <taxon>Pterygota</taxon>
        <taxon>Neoptera</taxon>
        <taxon>Paraneoptera</taxon>
        <taxon>Hemiptera</taxon>
        <taxon>Sternorrhyncha</taxon>
        <taxon>Psylloidea</taxon>
        <taxon>Psyllidae</taxon>
        <taxon>Diaphorininae</taxon>
        <taxon>Diaphorina</taxon>
    </lineage>
</organism>
<proteinExistence type="predicted"/>
<evidence type="ECO:0000313" key="6">
    <source>
        <dbReference type="RefSeq" id="XP_026686246.1"/>
    </source>
</evidence>
<dbReference type="InterPro" id="IPR013783">
    <property type="entry name" value="Ig-like_fold"/>
</dbReference>
<dbReference type="GO" id="GO:0043005">
    <property type="term" value="C:neuron projection"/>
    <property type="evidence" value="ECO:0007669"/>
    <property type="project" value="TreeGrafter"/>
</dbReference>
<keyword evidence="2" id="KW-1015">Disulfide bond</keyword>
<protein>
    <submittedName>
        <fullName evidence="6">Lachesin-like isoform X1</fullName>
    </submittedName>
</protein>
<dbReference type="InterPro" id="IPR051170">
    <property type="entry name" value="Neural/epithelial_adhesion"/>
</dbReference>
<dbReference type="Proteomes" id="UP000079169">
    <property type="component" value="Unplaced"/>
</dbReference>
<keyword evidence="1" id="KW-0677">Repeat</keyword>
<dbReference type="SUPFAM" id="SSF48726">
    <property type="entry name" value="Immunoglobulin"/>
    <property type="match status" value="1"/>
</dbReference>
<dbReference type="InterPro" id="IPR003599">
    <property type="entry name" value="Ig_sub"/>
</dbReference>
<name>A0A3Q0JCT1_DIACI</name>
<evidence type="ECO:0000256" key="2">
    <source>
        <dbReference type="ARBA" id="ARBA00023157"/>
    </source>
</evidence>
<keyword evidence="3" id="KW-0393">Immunoglobulin domain</keyword>
<keyword evidence="5" id="KW-1185">Reference proteome</keyword>
<feature type="domain" description="Ig-like" evidence="4">
    <location>
        <begin position="10"/>
        <end position="97"/>
    </location>
</feature>
<evidence type="ECO:0000313" key="5">
    <source>
        <dbReference type="Proteomes" id="UP000079169"/>
    </source>
</evidence>
<evidence type="ECO:0000256" key="1">
    <source>
        <dbReference type="ARBA" id="ARBA00022737"/>
    </source>
</evidence>
<gene>
    <name evidence="6" type="primary">LOC103518863</name>
</gene>
<dbReference type="AlphaFoldDB" id="A0A3Q0JCT1"/>
<dbReference type="PROSITE" id="PS50835">
    <property type="entry name" value="IG_LIKE"/>
    <property type="match status" value="1"/>
</dbReference>
<dbReference type="PANTHER" id="PTHR12231">
    <property type="entry name" value="CTX-RELATED TYPE I TRANSMEMBRANE PROTEIN"/>
    <property type="match status" value="1"/>
</dbReference>
<accession>A0A3Q0JCT1</accession>
<dbReference type="RefSeq" id="XP_026686246.1">
    <property type="nucleotide sequence ID" value="XM_026830445.1"/>
</dbReference>
<evidence type="ECO:0000259" key="4">
    <source>
        <dbReference type="PROSITE" id="PS50835"/>
    </source>
</evidence>
<dbReference type="KEGG" id="dci:103518863"/>
<sequence>MIVIPSQLIGARLAAPLTLDCHVESYPKPITFWTHENGSLIHEGSRYHMWTEKFSSYKFYMRLYIGSLSKSDFGTYKCNAKNTLGGSEGVIKVYNIGYFGSDTQYVTDEEMQRTNQIARSKWGSEDSGGSRVRSAIPGWYLLPLVSVLLVLSQQSLLTTRYLVYQYHTV</sequence>
<evidence type="ECO:0000256" key="3">
    <source>
        <dbReference type="ARBA" id="ARBA00023319"/>
    </source>
</evidence>